<keyword evidence="4 9" id="KW-0812">Transmembrane</keyword>
<dbReference type="SUPFAM" id="SSF54631">
    <property type="entry name" value="CBS-domain pair"/>
    <property type="match status" value="1"/>
</dbReference>
<dbReference type="SMART" id="SM00924">
    <property type="entry name" value="MgtE_N"/>
    <property type="match status" value="1"/>
</dbReference>
<comment type="caution">
    <text evidence="9">Lacks conserved residue(s) required for the propagation of feature annotation.</text>
</comment>
<evidence type="ECO:0000256" key="6">
    <source>
        <dbReference type="ARBA" id="ARBA00022989"/>
    </source>
</evidence>
<dbReference type="InterPro" id="IPR036739">
    <property type="entry name" value="SLC41_membr_dom_sf"/>
</dbReference>
<dbReference type="Pfam" id="PF01769">
    <property type="entry name" value="MgtE"/>
    <property type="match status" value="1"/>
</dbReference>
<name>B9XIU2_PEDPL</name>
<feature type="transmembrane region" description="Helical" evidence="9">
    <location>
        <begin position="358"/>
        <end position="378"/>
    </location>
</feature>
<protein>
    <recommendedName>
        <fullName evidence="9">Magnesium transporter MgtE</fullName>
    </recommendedName>
</protein>
<gene>
    <name evidence="11" type="ORF">Cflav_PD3228</name>
</gene>
<reference evidence="11 12" key="1">
    <citation type="journal article" date="2011" name="J. Bacteriol.">
        <title>Genome sequence of 'Pedosphaera parvula' Ellin514, an aerobic Verrucomicrobial isolate from pasture soil.</title>
        <authorList>
            <person name="Kant R."/>
            <person name="van Passel M.W."/>
            <person name="Sangwan P."/>
            <person name="Palva A."/>
            <person name="Lucas S."/>
            <person name="Copeland A."/>
            <person name="Lapidus A."/>
            <person name="Glavina Del Rio T."/>
            <person name="Dalin E."/>
            <person name="Tice H."/>
            <person name="Bruce D."/>
            <person name="Goodwin L."/>
            <person name="Pitluck S."/>
            <person name="Chertkov O."/>
            <person name="Larimer F.W."/>
            <person name="Land M.L."/>
            <person name="Hauser L."/>
            <person name="Brettin T.S."/>
            <person name="Detter J.C."/>
            <person name="Han S."/>
            <person name="de Vos W.M."/>
            <person name="Janssen P.H."/>
            <person name="Smidt H."/>
        </authorList>
    </citation>
    <scope>NUCLEOTIDE SEQUENCE [LARGE SCALE GENOMIC DNA]</scope>
    <source>
        <strain evidence="11 12">Ellin514</strain>
    </source>
</reference>
<evidence type="ECO:0000256" key="2">
    <source>
        <dbReference type="ARBA" id="ARBA00009749"/>
    </source>
</evidence>
<dbReference type="SUPFAM" id="SSF161093">
    <property type="entry name" value="MgtE membrane domain-like"/>
    <property type="match status" value="1"/>
</dbReference>
<accession>B9XIU2</accession>
<keyword evidence="5 9" id="KW-0460">Magnesium</keyword>
<dbReference type="InterPro" id="IPR006668">
    <property type="entry name" value="Mg_transptr_MgtE_intracell_dom"/>
</dbReference>
<feature type="transmembrane region" description="Helical" evidence="9">
    <location>
        <begin position="398"/>
        <end position="420"/>
    </location>
</feature>
<feature type="transmembrane region" description="Helical" evidence="9">
    <location>
        <begin position="316"/>
        <end position="337"/>
    </location>
</feature>
<dbReference type="GO" id="GO:0005886">
    <property type="term" value="C:plasma membrane"/>
    <property type="evidence" value="ECO:0007669"/>
    <property type="project" value="UniProtKB-SubCell"/>
</dbReference>
<evidence type="ECO:0000259" key="10">
    <source>
        <dbReference type="PROSITE" id="PS51371"/>
    </source>
</evidence>
<evidence type="ECO:0000256" key="8">
    <source>
        <dbReference type="PROSITE-ProRule" id="PRU00703"/>
    </source>
</evidence>
<feature type="domain" description="CBS" evidence="10">
    <location>
        <begin position="136"/>
        <end position="199"/>
    </location>
</feature>
<dbReference type="Pfam" id="PF03448">
    <property type="entry name" value="MgtE_N"/>
    <property type="match status" value="1"/>
</dbReference>
<dbReference type="AlphaFoldDB" id="B9XIU2"/>
<feature type="transmembrane region" description="Helical" evidence="9">
    <location>
        <begin position="432"/>
        <end position="455"/>
    </location>
</feature>
<dbReference type="InterPro" id="IPR000644">
    <property type="entry name" value="CBS_dom"/>
</dbReference>
<keyword evidence="9" id="KW-1003">Cell membrane</keyword>
<comment type="caution">
    <text evidence="11">The sequence shown here is derived from an EMBL/GenBank/DDBJ whole genome shotgun (WGS) entry which is preliminary data.</text>
</comment>
<dbReference type="PANTHER" id="PTHR43773:SF1">
    <property type="entry name" value="MAGNESIUM TRANSPORTER MGTE"/>
    <property type="match status" value="1"/>
</dbReference>
<dbReference type="NCBIfam" id="TIGR00400">
    <property type="entry name" value="mgtE"/>
    <property type="match status" value="1"/>
</dbReference>
<evidence type="ECO:0000256" key="4">
    <source>
        <dbReference type="ARBA" id="ARBA00022692"/>
    </source>
</evidence>
<dbReference type="RefSeq" id="WP_007415735.1">
    <property type="nucleotide sequence ID" value="NZ_ABOX02000019.1"/>
</dbReference>
<dbReference type="InterPro" id="IPR006669">
    <property type="entry name" value="MgtE_transporter"/>
</dbReference>
<proteinExistence type="inferred from homology"/>
<keyword evidence="3 9" id="KW-0813">Transport</keyword>
<evidence type="ECO:0000313" key="12">
    <source>
        <dbReference type="Proteomes" id="UP000003688"/>
    </source>
</evidence>
<keyword evidence="12" id="KW-1185">Reference proteome</keyword>
<evidence type="ECO:0000256" key="1">
    <source>
        <dbReference type="ARBA" id="ARBA00004141"/>
    </source>
</evidence>
<keyword evidence="7 9" id="KW-0472">Membrane</keyword>
<dbReference type="GO" id="GO:0046872">
    <property type="term" value="F:metal ion binding"/>
    <property type="evidence" value="ECO:0007669"/>
    <property type="project" value="UniProtKB-KW"/>
</dbReference>
<organism evidence="11 12">
    <name type="scientific">Pedosphaera parvula (strain Ellin514)</name>
    <dbReference type="NCBI Taxonomy" id="320771"/>
    <lineage>
        <taxon>Bacteria</taxon>
        <taxon>Pseudomonadati</taxon>
        <taxon>Verrucomicrobiota</taxon>
        <taxon>Pedosphaerae</taxon>
        <taxon>Pedosphaerales</taxon>
        <taxon>Pedosphaeraceae</taxon>
        <taxon>Pedosphaera</taxon>
    </lineage>
</organism>
<evidence type="ECO:0000256" key="5">
    <source>
        <dbReference type="ARBA" id="ARBA00022842"/>
    </source>
</evidence>
<dbReference type="InterPro" id="IPR046342">
    <property type="entry name" value="CBS_dom_sf"/>
</dbReference>
<dbReference type="InterPro" id="IPR038076">
    <property type="entry name" value="MgtE_N_sf"/>
</dbReference>
<keyword evidence="6 9" id="KW-1133">Transmembrane helix</keyword>
<comment type="subcellular location">
    <subcellularLocation>
        <location evidence="9">Cell membrane</location>
        <topology evidence="9">Multi-pass membrane protein</topology>
    </subcellularLocation>
    <subcellularLocation>
        <location evidence="1">Membrane</location>
        <topology evidence="1">Multi-pass membrane protein</topology>
    </subcellularLocation>
</comment>
<dbReference type="SMART" id="SM00116">
    <property type="entry name" value="CBS"/>
    <property type="match status" value="1"/>
</dbReference>
<dbReference type="Gene3D" id="1.25.60.10">
    <property type="entry name" value="MgtE N-terminal domain-like"/>
    <property type="match status" value="1"/>
</dbReference>
<dbReference type="GO" id="GO:0015095">
    <property type="term" value="F:magnesium ion transmembrane transporter activity"/>
    <property type="evidence" value="ECO:0007669"/>
    <property type="project" value="UniProtKB-UniRule"/>
</dbReference>
<dbReference type="Proteomes" id="UP000003688">
    <property type="component" value="Unassembled WGS sequence"/>
</dbReference>
<dbReference type="OrthoDB" id="9790355at2"/>
<dbReference type="Pfam" id="PF00571">
    <property type="entry name" value="CBS"/>
    <property type="match status" value="2"/>
</dbReference>
<evidence type="ECO:0000313" key="11">
    <source>
        <dbReference type="EMBL" id="EEF60169.1"/>
    </source>
</evidence>
<comment type="function">
    <text evidence="9">Acts as a magnesium transporter.</text>
</comment>
<dbReference type="PROSITE" id="PS51371">
    <property type="entry name" value="CBS"/>
    <property type="match status" value="2"/>
</dbReference>
<evidence type="ECO:0000256" key="7">
    <source>
        <dbReference type="ARBA" id="ARBA00023136"/>
    </source>
</evidence>
<dbReference type="STRING" id="320771.Cflav_PD3228"/>
<sequence length="460" mass="51293">MIGNLLQPELVELIKQRNFAQLREILCGFSPMEIAEIFTDLQSDDEAVLMRILPHETAAEVFEYLSLEEQEQLLHSLGSEQVAQILNDISPDDRTALLEELPAAATQKLLNLLSPNERKIASDLLGYPKDSIGRRMTPEYVAIKQSWNAQEVLNYLRVEGRKRESLNQLYVVDEKGKLVDWVRLRNVVVADPQTPVVELLENRNLALRATDDQESAVAAFRKYDVTILPVVDSKDVLVGVVTVDDILDVAEKEATEDIQKLGGMEALDAPYLKITLLQMVKKRAGWLSILFVSEMFTSTAMGYFEGEIEKAAILSIFLPLILSSGGNSGSQATTLIIRAMAVRDVALRDWARVFRRELMAGLSLGFVLATLGFARIFIWQHLKFKDYGPHYMKVALTISGSLIGVVLWGSLVGAMLPMVLRRLKFDPAVCSAPFVATLVDVTGIVIYFNVAYQLLHGTLL</sequence>
<evidence type="ECO:0000256" key="9">
    <source>
        <dbReference type="RuleBase" id="RU362011"/>
    </source>
</evidence>
<comment type="subunit">
    <text evidence="9">Homodimer.</text>
</comment>
<feature type="domain" description="CBS" evidence="10">
    <location>
        <begin position="200"/>
        <end position="256"/>
    </location>
</feature>
<dbReference type="Gene3D" id="3.10.580.10">
    <property type="entry name" value="CBS-domain"/>
    <property type="match status" value="1"/>
</dbReference>
<keyword evidence="8" id="KW-0129">CBS domain</keyword>
<dbReference type="SUPFAM" id="SSF158791">
    <property type="entry name" value="MgtE N-terminal domain-like"/>
    <property type="match status" value="1"/>
</dbReference>
<comment type="similarity">
    <text evidence="2 9">Belongs to the SLC41A transporter family.</text>
</comment>
<keyword evidence="9" id="KW-0479">Metal-binding</keyword>
<dbReference type="InterPro" id="IPR006667">
    <property type="entry name" value="SLC41_membr_dom"/>
</dbReference>
<dbReference type="PANTHER" id="PTHR43773">
    <property type="entry name" value="MAGNESIUM TRANSPORTER MGTE"/>
    <property type="match status" value="1"/>
</dbReference>
<dbReference type="CDD" id="cd04606">
    <property type="entry name" value="CBS_pair_Mg_transporter"/>
    <property type="match status" value="1"/>
</dbReference>
<evidence type="ECO:0000256" key="3">
    <source>
        <dbReference type="ARBA" id="ARBA00022448"/>
    </source>
</evidence>
<dbReference type="Gene3D" id="1.10.357.20">
    <property type="entry name" value="SLC41 divalent cation transporters, integral membrane domain"/>
    <property type="match status" value="1"/>
</dbReference>
<dbReference type="EMBL" id="ABOX02000019">
    <property type="protein sequence ID" value="EEF60169.1"/>
    <property type="molecule type" value="Genomic_DNA"/>
</dbReference>